<keyword evidence="1" id="KW-1133">Transmembrane helix</keyword>
<evidence type="ECO:0000313" key="3">
    <source>
        <dbReference type="Proteomes" id="UP000295517"/>
    </source>
</evidence>
<dbReference type="Proteomes" id="UP000295517">
    <property type="component" value="Chromosome"/>
</dbReference>
<sequence>MKILAKFFQIIFMLSLVLVLIKPTLFMEMNSSPSKSAQYSIHHECSSRTSVISSSCQLSAWYLQEEQASAQLYSFLFLGLLIFILFQFKYRSPIEPIDKPPIFPF</sequence>
<name>A0AAX1EH79_9GAMM</name>
<feature type="transmembrane region" description="Helical" evidence="1">
    <location>
        <begin position="70"/>
        <end position="88"/>
    </location>
</feature>
<evidence type="ECO:0000313" key="2">
    <source>
        <dbReference type="EMBL" id="QBR84330.1"/>
    </source>
</evidence>
<gene>
    <name evidence="2" type="ORF">E3983_08125</name>
</gene>
<accession>A0AAX1EH79</accession>
<dbReference type="RefSeq" id="WP_135060587.1">
    <property type="nucleotide sequence ID" value="NZ_CP038254.1"/>
</dbReference>
<keyword evidence="1" id="KW-0812">Transmembrane</keyword>
<keyword evidence="1" id="KW-0472">Membrane</keyword>
<protein>
    <submittedName>
        <fullName evidence="2">Uncharacterized protein</fullName>
    </submittedName>
</protein>
<dbReference type="AlphaFoldDB" id="A0AAX1EH79"/>
<organism evidence="2 3">
    <name type="scientific">Legionella israelensis</name>
    <dbReference type="NCBI Taxonomy" id="454"/>
    <lineage>
        <taxon>Bacteria</taxon>
        <taxon>Pseudomonadati</taxon>
        <taxon>Pseudomonadota</taxon>
        <taxon>Gammaproteobacteria</taxon>
        <taxon>Legionellales</taxon>
        <taxon>Legionellaceae</taxon>
        <taxon>Legionella</taxon>
    </lineage>
</organism>
<dbReference type="EMBL" id="CP038254">
    <property type="protein sequence ID" value="QBR84330.1"/>
    <property type="molecule type" value="Genomic_DNA"/>
</dbReference>
<evidence type="ECO:0000256" key="1">
    <source>
        <dbReference type="SAM" id="Phobius"/>
    </source>
</evidence>
<feature type="transmembrane region" description="Helical" evidence="1">
    <location>
        <begin position="7"/>
        <end position="26"/>
    </location>
</feature>
<proteinExistence type="predicted"/>
<reference evidence="2 3" key="1">
    <citation type="submission" date="2019-03" db="EMBL/GenBank/DDBJ databases">
        <title>Diverse conjugative elements silence natural transformation in Legionella species.</title>
        <authorList>
            <person name="Durieux I."/>
            <person name="Ginevra C."/>
            <person name="Attaiech L."/>
            <person name="Picq K."/>
            <person name="Juan P.A."/>
            <person name="Jarraud S."/>
            <person name="Charpentier X."/>
        </authorList>
    </citation>
    <scope>NUCLEOTIDE SEQUENCE [LARGE SCALE GENOMIC DNA]</scope>
    <source>
        <strain evidence="2 3">HL-0427-4011</strain>
    </source>
</reference>